<keyword evidence="9" id="KW-0131">Cell cycle</keyword>
<keyword evidence="8" id="KW-0469">Meiosis</keyword>
<feature type="compositionally biased region" description="Acidic residues" evidence="10">
    <location>
        <begin position="1189"/>
        <end position="1199"/>
    </location>
</feature>
<dbReference type="EMBL" id="JAEUBF010001406">
    <property type="protein sequence ID" value="KAH3666676.1"/>
    <property type="molecule type" value="Genomic_DNA"/>
</dbReference>
<protein>
    <recommendedName>
        <fullName evidence="3">Topoisomerase 1-associated factor 1</fullName>
    </recommendedName>
</protein>
<evidence type="ECO:0000256" key="4">
    <source>
        <dbReference type="ARBA" id="ARBA00022763"/>
    </source>
</evidence>
<comment type="subcellular location">
    <subcellularLocation>
        <location evidence="1">Nucleus</location>
    </subcellularLocation>
</comment>
<evidence type="ECO:0000256" key="2">
    <source>
        <dbReference type="ARBA" id="ARBA00008174"/>
    </source>
</evidence>
<feature type="compositionally biased region" description="Basic residues" evidence="10">
    <location>
        <begin position="1021"/>
        <end position="1034"/>
    </location>
</feature>
<dbReference type="GO" id="GO:0000076">
    <property type="term" value="P:DNA replication checkpoint signaling"/>
    <property type="evidence" value="ECO:0007669"/>
    <property type="project" value="TreeGrafter"/>
</dbReference>
<evidence type="ECO:0000256" key="5">
    <source>
        <dbReference type="ARBA" id="ARBA00022880"/>
    </source>
</evidence>
<evidence type="ECO:0000256" key="7">
    <source>
        <dbReference type="ARBA" id="ARBA00023242"/>
    </source>
</evidence>
<dbReference type="GO" id="GO:0006281">
    <property type="term" value="P:DNA repair"/>
    <property type="evidence" value="ECO:0007669"/>
    <property type="project" value="UniProtKB-KW"/>
</dbReference>
<keyword evidence="6" id="KW-0234">DNA repair</keyword>
<evidence type="ECO:0000313" key="13">
    <source>
        <dbReference type="Proteomes" id="UP000769528"/>
    </source>
</evidence>
<feature type="region of interest" description="Disordered" evidence="10">
    <location>
        <begin position="995"/>
        <end position="1059"/>
    </location>
</feature>
<dbReference type="GO" id="GO:0031298">
    <property type="term" value="C:replication fork protection complex"/>
    <property type="evidence" value="ECO:0007669"/>
    <property type="project" value="TreeGrafter"/>
</dbReference>
<feature type="compositionally biased region" description="Acidic residues" evidence="10">
    <location>
        <begin position="1215"/>
        <end position="1224"/>
    </location>
</feature>
<evidence type="ECO:0000256" key="3">
    <source>
        <dbReference type="ARBA" id="ARBA00021529"/>
    </source>
</evidence>
<organism evidence="12 13">
    <name type="scientific">Wickerhamomyces mucosus</name>
    <dbReference type="NCBI Taxonomy" id="1378264"/>
    <lineage>
        <taxon>Eukaryota</taxon>
        <taxon>Fungi</taxon>
        <taxon>Dikarya</taxon>
        <taxon>Ascomycota</taxon>
        <taxon>Saccharomycotina</taxon>
        <taxon>Saccharomycetes</taxon>
        <taxon>Phaffomycetales</taxon>
        <taxon>Wickerhamomycetaceae</taxon>
        <taxon>Wickerhamomyces</taxon>
    </lineage>
</organism>
<feature type="region of interest" description="Disordered" evidence="10">
    <location>
        <begin position="1183"/>
        <end position="1224"/>
    </location>
</feature>
<dbReference type="GO" id="GO:0051321">
    <property type="term" value="P:meiotic cell cycle"/>
    <property type="evidence" value="ECO:0007669"/>
    <property type="project" value="UniProtKB-KW"/>
</dbReference>
<keyword evidence="5" id="KW-0236">DNA replication inhibitor</keyword>
<evidence type="ECO:0000256" key="9">
    <source>
        <dbReference type="ARBA" id="ARBA00023306"/>
    </source>
</evidence>
<keyword evidence="7" id="KW-0539">Nucleus</keyword>
<accession>A0A9P8T5D3</accession>
<proteinExistence type="inferred from homology"/>
<feature type="compositionally biased region" description="Polar residues" evidence="10">
    <location>
        <begin position="1115"/>
        <end position="1133"/>
    </location>
</feature>
<dbReference type="Pfam" id="PF04821">
    <property type="entry name" value="TIMELESS"/>
    <property type="match status" value="1"/>
</dbReference>
<gene>
    <name evidence="12" type="ORF">WICMUC_005493</name>
</gene>
<keyword evidence="4" id="KW-0227">DNA damage</keyword>
<dbReference type="PANTHER" id="PTHR22940">
    <property type="entry name" value="TIMEOUT/TIMELESS-2"/>
    <property type="match status" value="1"/>
</dbReference>
<evidence type="ECO:0000256" key="8">
    <source>
        <dbReference type="ARBA" id="ARBA00023254"/>
    </source>
</evidence>
<dbReference type="InterPro" id="IPR044998">
    <property type="entry name" value="Timeless"/>
</dbReference>
<dbReference type="AlphaFoldDB" id="A0A9P8T5D3"/>
<dbReference type="GO" id="GO:0003677">
    <property type="term" value="F:DNA binding"/>
    <property type="evidence" value="ECO:0007669"/>
    <property type="project" value="TreeGrafter"/>
</dbReference>
<evidence type="ECO:0000313" key="12">
    <source>
        <dbReference type="EMBL" id="KAH3666676.1"/>
    </source>
</evidence>
<evidence type="ECO:0000256" key="6">
    <source>
        <dbReference type="ARBA" id="ARBA00023204"/>
    </source>
</evidence>
<name>A0A9P8T5D3_9ASCO</name>
<reference evidence="12" key="1">
    <citation type="journal article" date="2021" name="Open Biol.">
        <title>Shared evolutionary footprints suggest mitochondrial oxidative damage underlies multiple complex I losses in fungi.</title>
        <authorList>
            <person name="Schikora-Tamarit M.A."/>
            <person name="Marcet-Houben M."/>
            <person name="Nosek J."/>
            <person name="Gabaldon T."/>
        </authorList>
    </citation>
    <scope>NUCLEOTIDE SEQUENCE</scope>
    <source>
        <strain evidence="12">CBS6341</strain>
    </source>
</reference>
<comment type="similarity">
    <text evidence="2">Belongs to the timeless family.</text>
</comment>
<dbReference type="OrthoDB" id="310853at2759"/>
<keyword evidence="13" id="KW-1185">Reference proteome</keyword>
<reference evidence="12" key="2">
    <citation type="submission" date="2021-01" db="EMBL/GenBank/DDBJ databases">
        <authorList>
            <person name="Schikora-Tamarit M.A."/>
        </authorList>
    </citation>
    <scope>NUCLEOTIDE SEQUENCE</scope>
    <source>
        <strain evidence="12">CBS6341</strain>
    </source>
</reference>
<dbReference type="GO" id="GO:0043111">
    <property type="term" value="P:replication fork arrest"/>
    <property type="evidence" value="ECO:0007669"/>
    <property type="project" value="TreeGrafter"/>
</dbReference>
<feature type="domain" description="Timeless N-terminal" evidence="11">
    <location>
        <begin position="66"/>
        <end position="367"/>
    </location>
</feature>
<evidence type="ECO:0000259" key="11">
    <source>
        <dbReference type="Pfam" id="PF04821"/>
    </source>
</evidence>
<evidence type="ECO:0000256" key="1">
    <source>
        <dbReference type="ARBA" id="ARBA00004123"/>
    </source>
</evidence>
<dbReference type="Proteomes" id="UP000769528">
    <property type="component" value="Unassembled WGS sequence"/>
</dbReference>
<dbReference type="InterPro" id="IPR006906">
    <property type="entry name" value="Timeless_N"/>
</dbReference>
<comment type="caution">
    <text evidence="12">The sequence shown here is derived from an EMBL/GenBank/DDBJ whole genome shotgun (WGS) entry which is preliminary data.</text>
</comment>
<feature type="region of interest" description="Disordered" evidence="10">
    <location>
        <begin position="1112"/>
        <end position="1148"/>
    </location>
</feature>
<evidence type="ECO:0000256" key="10">
    <source>
        <dbReference type="SAM" id="MobiDB-lite"/>
    </source>
</evidence>
<sequence length="1224" mass="140173">MSDNEGQHIDTIDEIHDFISDPQNLVEEPKAKRDDRLTPERIKSYIAILASALGGIDYSSELNPPPYKLGDEALLCLQDIKKWLRTHDQKENSWVVAVACAESGLVNDLIQILCLWESTLNKKTTSISGFSKKHDVKIARHCLQILVLLTWPIQLTDSMYSEQLSNYYNLKKYQLGYKKEILSFKNGLVLKAIIKLALPIIAMQKLERSPFDNAVLAQCLIFFQNVLAIEPANLSRTTKRTNKPSELNANLPKGVDIDDISVGACVIAYNENLVFTFFLTLSSSLGEEFESEFFAKIFADILFHITKGLRPSYVFPSNSGNDHSNSSSSSSTGLSLKGLLSKEQQLKAKFQKNSSTRHGRFGTLLSIRTPDMGKITVSGSSNILEGRNPITSFEAHKSWNKPKQFKYKVDEEIVFPEVTIGSKSREVLKEFVCDFIDGALNPFIKTCTRELTSDYHSKSTTDKIRYFMLISWFLEAHRARNADNIQEIDYTLIANALSEETFLLLFKSLSESYDDAIWGLSHAGLITFKEIIQLLNTMSLSSNQEDKDVATNIKERLFHREQYLELLAKFPKIASKRSPEFVNTCIEYVDIVLSTLENYSKENVLEVIRDKKSRKTKKNVTHEQAEIDEVDTNDHENTTRTAEKLSKKRELNFKKYQEAFVTIETINTYILYLDRFNDLTEKEIKRAIKFLHRAFFQLKKYPILYRVDFLLLLHTMLSEDGLVKHSNIRKHVQQFLQHFMKKMKKSVTTSPSLLIEMLFPLISDKSVRYYLETGEIMSKDLPKAVTVTKIAQIKNEETMDMERKVSIIVAALIDDDKMDLIKWISQEMESVHTKRTQQLELDVPNEGVSQKSSIELQNIKIVSEDPLLMKALVTDPKLRYLLKLAGFTLPYSTEDDCYFGTLKDLKQLSEIITYCKMYLMTTVNFDDGKVANDFVNIRLISKAYSDENRDDEDADYDAYGEGYSSDENDIAFDVEGQKVSEGYNDDMLDQLEDAIDKSESSGPKGIAKSKKKARDKEGAHNRRKSKNPHSKKVRANTGLPLHDISEDEEGQNLRDRKDEQLNLEISSKYVIDSDDDDEDDEAFFERERLLRIYLNENNGQLTREQIQQFLHRESNPSLSQSSPKRPFDNNNIETRLAKRRKEVTDYDENDNNEVKTASHVFVSTGNYQGKVMNDAASQEVVGKSSLFVSEDEDEGEDEGFSTAQVPRRKQRVILEEEDDDDDDE</sequence>
<dbReference type="PANTHER" id="PTHR22940:SF4">
    <property type="entry name" value="PROTEIN TIMELESS HOMOLOG"/>
    <property type="match status" value="1"/>
</dbReference>